<dbReference type="EMBL" id="JAWDIE010000001">
    <property type="protein sequence ID" value="MEJ7136891.1"/>
    <property type="molecule type" value="Genomic_DNA"/>
</dbReference>
<sequence>MSIPPSTPVATPRAVPSAADPWPDDPGLGYAPRTGGVWAASAGQAGEDSESAPRLLVDVGGMYLRFALQWPDRLDFAATLVCAEWPGLEEATLAVLQRVFPDDPLGQVRHAVFAVANPVTGDFVALTNHPWRFSVSAMRRNLCLQTLLVVNDFAAMAMALVDLQPGDTLDLGGGPPQPRQVRAVMGPGTGLGMAGLLPVDERWTVLSSEGGHVPYAPHNALEALAVVQVQSRYGHPSAERLLSASGLELLFDLCCTLERTPGRVAHLEILEPAAAAQMGLAGREALATSGCSAREIAALAQARRPQPQALQAIALFCGILGSVAGNLALTLGSLGGVYLAGGMLPHWADLLPRSGFRDRFTRKGRFAAYLAPVSTQLIVAPHGVFRGLSALLADHLRQEHGTARVLLDVREAYPRLSVSEKKVAGDLLSAPRPWLRDPIAQIARRCQVSAPTVLRFCRSLGYQGLSEFKLRLGAGLAVAPVALAAATPEDTAQTRLQRHVQAQCAALQQQRQRLDAAAFDALALALAGLRHGLVLAPARQQALSALALELLAAPGGAVLSAPTSPAAQQAVLAALAPGDALLALALPAGTPDDEAWDALATAWPDLASGLRPARARGVRLLALGLPPGLEDATWLHLAWLQTLVDDGLLRAASGVSPDRPGLEPALD</sequence>
<evidence type="ECO:0000313" key="2">
    <source>
        <dbReference type="Proteomes" id="UP001364695"/>
    </source>
</evidence>
<organism evidence="1 2">
    <name type="scientific">Amphibiibacter pelophylacis</name>
    <dbReference type="NCBI Taxonomy" id="1799477"/>
    <lineage>
        <taxon>Bacteria</taxon>
        <taxon>Pseudomonadati</taxon>
        <taxon>Pseudomonadota</taxon>
        <taxon>Betaproteobacteria</taxon>
        <taxon>Burkholderiales</taxon>
        <taxon>Sphaerotilaceae</taxon>
        <taxon>Amphibiibacter</taxon>
    </lineage>
</organism>
<protein>
    <submittedName>
        <fullName evidence="1">Glucokinase</fullName>
        <ecNumber evidence="1">2.7.1.2</ecNumber>
    </submittedName>
</protein>
<name>A0ACC6NY39_9BURK</name>
<evidence type="ECO:0000313" key="1">
    <source>
        <dbReference type="EMBL" id="MEJ7136891.1"/>
    </source>
</evidence>
<comment type="caution">
    <text evidence="1">The sequence shown here is derived from an EMBL/GenBank/DDBJ whole genome shotgun (WGS) entry which is preliminary data.</text>
</comment>
<gene>
    <name evidence="1" type="primary">glk</name>
    <name evidence="1" type="ORF">RV045_00405</name>
</gene>
<proteinExistence type="predicted"/>
<dbReference type="EC" id="2.7.1.2" evidence="1"/>
<reference evidence="1" key="1">
    <citation type="submission" date="2023-10" db="EMBL/GenBank/DDBJ databases">
        <title>Amphibacter perezi, gen. nov., sp. nov. a novel taxa of the family Comamonadaceae, class Betaproteobacteria isolated from the skin microbiota of Pelophylax perezi from different populations.</title>
        <authorList>
            <person name="Costa S."/>
            <person name="Proenca D.N."/>
            <person name="Lopes I."/>
            <person name="Morais P.V."/>
        </authorList>
    </citation>
    <scope>NUCLEOTIDE SEQUENCE</scope>
    <source>
        <strain evidence="1">SL12-8</strain>
    </source>
</reference>
<accession>A0ACC6NY39</accession>
<keyword evidence="1" id="KW-0808">Transferase</keyword>
<keyword evidence="2" id="KW-1185">Reference proteome</keyword>
<dbReference type="Proteomes" id="UP001364695">
    <property type="component" value="Unassembled WGS sequence"/>
</dbReference>